<evidence type="ECO:0000259" key="1">
    <source>
        <dbReference type="Pfam" id="PF17194"/>
    </source>
</evidence>
<protein>
    <recommendedName>
        <fullName evidence="1">Transcriptional regulator AbiEi antitoxin N-terminal domain-containing protein</fullName>
    </recommendedName>
</protein>
<sequence>MHIPGTIMLASWLDANGFSRDLQHRYLKSSWLESIGVGAFKRPNETVGWQGALYSLQKQANLPVYIGGPTALSMLGFSHYIRTGAETVFLFSQLNSRLPAWFKQYSWSETINHVKTSFLLEGIGMEEFQETQFPLIISSAERAIFECLYLTPEKLDIIEVYQIMSGLVNLRPGLLQKFLDECSSVKVKRLFLYMAKKANHQWFQFLDLSSVNLGEGDRNIISNGSYDSEFHITISKELAQL</sequence>
<dbReference type="Pfam" id="PF17194">
    <property type="entry name" value="AbiEi_3_N"/>
    <property type="match status" value="1"/>
</dbReference>
<evidence type="ECO:0000313" key="3">
    <source>
        <dbReference type="Proteomes" id="UP001193389"/>
    </source>
</evidence>
<reference evidence="2" key="1">
    <citation type="journal article" date="2020" name="Int. J. Syst. Evol. Microbiol.">
        <title>Aquipluma nitroreducens gen. nov. sp. nov., a novel facultatively anaerobic bacterium isolated from a freshwater lake.</title>
        <authorList>
            <person name="Watanabe M."/>
            <person name="Kojima H."/>
            <person name="Fukui M."/>
        </authorList>
    </citation>
    <scope>NUCLEOTIDE SEQUENCE</scope>
    <source>
        <strain evidence="2">MeG22</strain>
    </source>
</reference>
<dbReference type="EMBL" id="AP018694">
    <property type="protein sequence ID" value="BBE16104.1"/>
    <property type="molecule type" value="Genomic_DNA"/>
</dbReference>
<feature type="domain" description="Transcriptional regulator AbiEi antitoxin N-terminal" evidence="1">
    <location>
        <begin position="3"/>
        <end position="82"/>
    </location>
</feature>
<dbReference type="Pfam" id="PF11459">
    <property type="entry name" value="AbiEi_3"/>
    <property type="match status" value="1"/>
</dbReference>
<dbReference type="InterPro" id="IPR021561">
    <property type="entry name" value="AbiEi_3"/>
</dbReference>
<dbReference type="AlphaFoldDB" id="A0A5K7S433"/>
<dbReference type="Proteomes" id="UP001193389">
    <property type="component" value="Chromosome"/>
</dbReference>
<name>A0A5K7S433_9BACT</name>
<evidence type="ECO:0000313" key="2">
    <source>
        <dbReference type="EMBL" id="BBE16104.1"/>
    </source>
</evidence>
<organism evidence="2 3">
    <name type="scientific">Aquipluma nitroreducens</name>
    <dbReference type="NCBI Taxonomy" id="2010828"/>
    <lineage>
        <taxon>Bacteria</taxon>
        <taxon>Pseudomonadati</taxon>
        <taxon>Bacteroidota</taxon>
        <taxon>Bacteroidia</taxon>
        <taxon>Marinilabiliales</taxon>
        <taxon>Prolixibacteraceae</taxon>
        <taxon>Aquipluma</taxon>
    </lineage>
</organism>
<accession>A0A5K7S433</accession>
<gene>
    <name evidence="2" type="ORF">AQPE_0241</name>
</gene>
<dbReference type="InterPro" id="IPR033455">
    <property type="entry name" value="AbiEi_3_N"/>
</dbReference>
<dbReference type="KEGG" id="anf:AQPE_0241"/>
<keyword evidence="3" id="KW-1185">Reference proteome</keyword>
<proteinExistence type="predicted"/>